<reference evidence="1" key="1">
    <citation type="journal article" date="2020" name="Nature">
        <title>Giant virus diversity and host interactions through global metagenomics.</title>
        <authorList>
            <person name="Schulz F."/>
            <person name="Roux S."/>
            <person name="Paez-Espino D."/>
            <person name="Jungbluth S."/>
            <person name="Walsh D.A."/>
            <person name="Denef V.J."/>
            <person name="McMahon K.D."/>
            <person name="Konstantinidis K.T."/>
            <person name="Eloe-Fadrosh E.A."/>
            <person name="Kyrpides N.C."/>
            <person name="Woyke T."/>
        </authorList>
    </citation>
    <scope>NUCLEOTIDE SEQUENCE</scope>
    <source>
        <strain evidence="1">GVMAG-S-1021933-23</strain>
    </source>
</reference>
<evidence type="ECO:0000313" key="1">
    <source>
        <dbReference type="EMBL" id="QHS77713.1"/>
    </source>
</evidence>
<name>A0A6C0AE32_9ZZZZ</name>
<protein>
    <submittedName>
        <fullName evidence="1">Uncharacterized protein</fullName>
    </submittedName>
</protein>
<proteinExistence type="predicted"/>
<dbReference type="EMBL" id="MN740593">
    <property type="protein sequence ID" value="QHS77713.1"/>
    <property type="molecule type" value="Genomic_DNA"/>
</dbReference>
<dbReference type="AlphaFoldDB" id="A0A6C0AE32"/>
<accession>A0A6C0AE32</accession>
<organism evidence="1">
    <name type="scientific">viral metagenome</name>
    <dbReference type="NCBI Taxonomy" id="1070528"/>
    <lineage>
        <taxon>unclassified sequences</taxon>
        <taxon>metagenomes</taxon>
        <taxon>organismal metagenomes</taxon>
    </lineage>
</organism>
<sequence length="73" mass="8842">MLSFRFGETDSSKQIQEDFMYNNKLTVTVTKWNKSKILEQLKKADTKYKEIYLKLNQAREVILRKYHLNKINK</sequence>